<dbReference type="EMBL" id="JAIVGD010000005">
    <property type="protein sequence ID" value="KAH0774419.1"/>
    <property type="molecule type" value="Genomic_DNA"/>
</dbReference>
<organism evidence="1 2">
    <name type="scientific">Solanum tuberosum</name>
    <name type="common">Potato</name>
    <dbReference type="NCBI Taxonomy" id="4113"/>
    <lineage>
        <taxon>Eukaryota</taxon>
        <taxon>Viridiplantae</taxon>
        <taxon>Streptophyta</taxon>
        <taxon>Embryophyta</taxon>
        <taxon>Tracheophyta</taxon>
        <taxon>Spermatophyta</taxon>
        <taxon>Magnoliopsida</taxon>
        <taxon>eudicotyledons</taxon>
        <taxon>Gunneridae</taxon>
        <taxon>Pentapetalae</taxon>
        <taxon>asterids</taxon>
        <taxon>lamiids</taxon>
        <taxon>Solanales</taxon>
        <taxon>Solanaceae</taxon>
        <taxon>Solanoideae</taxon>
        <taxon>Solaneae</taxon>
        <taxon>Solanum</taxon>
    </lineage>
</organism>
<reference evidence="1 2" key="1">
    <citation type="journal article" date="2021" name="bioRxiv">
        <title>Chromosome-scale and haplotype-resolved genome assembly of a tetraploid potato cultivar.</title>
        <authorList>
            <person name="Sun H."/>
            <person name="Jiao W.-B."/>
            <person name="Krause K."/>
            <person name="Campoy J.A."/>
            <person name="Goel M."/>
            <person name="Folz-Donahue K."/>
            <person name="Kukat C."/>
            <person name="Huettel B."/>
            <person name="Schneeberger K."/>
        </authorList>
    </citation>
    <scope>NUCLEOTIDE SEQUENCE [LARGE SCALE GENOMIC DNA]</scope>
    <source>
        <strain evidence="1">SolTubOtavaFocal</strain>
        <tissue evidence="1">Leaves</tissue>
    </source>
</reference>
<protein>
    <submittedName>
        <fullName evidence="1">Uncharacterized protein</fullName>
    </submittedName>
</protein>
<sequence length="59" mass="6969">MQRESDIAMAADTPICKWMPYRVALPRYESDFLNAAKQIIVQKEANHHHSPFYQINQHQ</sequence>
<keyword evidence="2" id="KW-1185">Reference proteome</keyword>
<proteinExistence type="predicted"/>
<name>A0ABQ7W356_SOLTU</name>
<dbReference type="Proteomes" id="UP000826656">
    <property type="component" value="Unassembled WGS sequence"/>
</dbReference>
<gene>
    <name evidence="1" type="ORF">KY290_011556</name>
</gene>
<evidence type="ECO:0000313" key="1">
    <source>
        <dbReference type="EMBL" id="KAH0774419.1"/>
    </source>
</evidence>
<evidence type="ECO:0000313" key="2">
    <source>
        <dbReference type="Proteomes" id="UP000826656"/>
    </source>
</evidence>
<accession>A0ABQ7W356</accession>
<comment type="caution">
    <text evidence="1">The sequence shown here is derived from an EMBL/GenBank/DDBJ whole genome shotgun (WGS) entry which is preliminary data.</text>
</comment>